<protein>
    <recommendedName>
        <fullName evidence="5">NVEALA protein</fullName>
    </recommendedName>
</protein>
<feature type="signal peptide" evidence="2">
    <location>
        <begin position="1"/>
        <end position="19"/>
    </location>
</feature>
<evidence type="ECO:0008006" key="5">
    <source>
        <dbReference type="Google" id="ProtNLM"/>
    </source>
</evidence>
<dbReference type="AlphaFoldDB" id="A0A174HL98"/>
<evidence type="ECO:0000256" key="2">
    <source>
        <dbReference type="SAM" id="SignalP"/>
    </source>
</evidence>
<reference evidence="3 4" key="1">
    <citation type="submission" date="2015-09" db="EMBL/GenBank/DDBJ databases">
        <authorList>
            <consortium name="Pathogen Informatics"/>
        </authorList>
    </citation>
    <scope>NUCLEOTIDE SEQUENCE [LARGE SCALE GENOMIC DNA]</scope>
    <source>
        <strain evidence="3 4">2789STDY5608791</strain>
    </source>
</reference>
<dbReference type="RefSeq" id="WP_133303615.1">
    <property type="nucleotide sequence ID" value="NZ_CYZF01000006.1"/>
</dbReference>
<keyword evidence="2" id="KW-0732">Signal</keyword>
<feature type="region of interest" description="Disordered" evidence="1">
    <location>
        <begin position="53"/>
        <end position="73"/>
    </location>
</feature>
<evidence type="ECO:0000313" key="4">
    <source>
        <dbReference type="Proteomes" id="UP000095419"/>
    </source>
</evidence>
<gene>
    <name evidence="3" type="ORF">ERS417307_02389</name>
</gene>
<accession>A0A174HL98</accession>
<dbReference type="Proteomes" id="UP000095419">
    <property type="component" value="Unassembled WGS sequence"/>
</dbReference>
<dbReference type="EMBL" id="CYZF01000006">
    <property type="protein sequence ID" value="CUO75702.1"/>
    <property type="molecule type" value="Genomic_DNA"/>
</dbReference>
<feature type="chain" id="PRO_5008023547" description="NVEALA protein" evidence="2">
    <location>
        <begin position="20"/>
        <end position="73"/>
    </location>
</feature>
<name>A0A174HL98_BACUN</name>
<evidence type="ECO:0000256" key="1">
    <source>
        <dbReference type="SAM" id="MobiDB-lite"/>
    </source>
</evidence>
<evidence type="ECO:0000313" key="3">
    <source>
        <dbReference type="EMBL" id="CUO75702.1"/>
    </source>
</evidence>
<sequence length="73" mass="7336">MKKKFLIGAAIICAAVANLMVGLNTPSESSDLMLQNIESVGVSAGEAHCDASNMNPCSPPGGGSSTGALTVWN</sequence>
<proteinExistence type="predicted"/>
<organism evidence="3 4">
    <name type="scientific">Bacteroides uniformis</name>
    <dbReference type="NCBI Taxonomy" id="820"/>
    <lineage>
        <taxon>Bacteria</taxon>
        <taxon>Pseudomonadati</taxon>
        <taxon>Bacteroidota</taxon>
        <taxon>Bacteroidia</taxon>
        <taxon>Bacteroidales</taxon>
        <taxon>Bacteroidaceae</taxon>
        <taxon>Bacteroides</taxon>
    </lineage>
</organism>